<protein>
    <recommendedName>
        <fullName evidence="5">Peptidase A2 domain-containing protein</fullName>
    </recommendedName>
</protein>
<feature type="region of interest" description="Disordered" evidence="2">
    <location>
        <begin position="1"/>
        <end position="24"/>
    </location>
</feature>
<dbReference type="Proteomes" id="UP001345827">
    <property type="component" value="Unassembled WGS sequence"/>
</dbReference>
<feature type="region of interest" description="Disordered" evidence="2">
    <location>
        <begin position="513"/>
        <end position="545"/>
    </location>
</feature>
<dbReference type="EMBL" id="JAXLQG010000015">
    <property type="protein sequence ID" value="KAK5532336.1"/>
    <property type="molecule type" value="Genomic_DNA"/>
</dbReference>
<name>A0AAV9PZM6_9PEZI</name>
<keyword evidence="1" id="KW-0645">Protease</keyword>
<evidence type="ECO:0000313" key="3">
    <source>
        <dbReference type="EMBL" id="KAK5532336.1"/>
    </source>
</evidence>
<dbReference type="Gene3D" id="2.40.70.10">
    <property type="entry name" value="Acid Proteases"/>
    <property type="match status" value="2"/>
</dbReference>
<dbReference type="GO" id="GO:0006508">
    <property type="term" value="P:proteolysis"/>
    <property type="evidence" value="ECO:0007669"/>
    <property type="project" value="InterPro"/>
</dbReference>
<evidence type="ECO:0000256" key="2">
    <source>
        <dbReference type="SAM" id="MobiDB-lite"/>
    </source>
</evidence>
<keyword evidence="4" id="KW-1185">Reference proteome</keyword>
<dbReference type="InterPro" id="IPR001969">
    <property type="entry name" value="Aspartic_peptidase_AS"/>
</dbReference>
<organism evidence="3 4">
    <name type="scientific">Vermiconidia calcicola</name>
    <dbReference type="NCBI Taxonomy" id="1690605"/>
    <lineage>
        <taxon>Eukaryota</taxon>
        <taxon>Fungi</taxon>
        <taxon>Dikarya</taxon>
        <taxon>Ascomycota</taxon>
        <taxon>Pezizomycotina</taxon>
        <taxon>Dothideomycetes</taxon>
        <taxon>Dothideomycetidae</taxon>
        <taxon>Mycosphaerellales</taxon>
        <taxon>Extremaceae</taxon>
        <taxon>Vermiconidia</taxon>
    </lineage>
</organism>
<sequence>MMSANVIPAATSDQEEHKRRSSDRGWWWKRSNQSLLLRGDGKGDRESASLLGCPLRSDQALSLAPSPPLRPNRIPLIGGSESAERTPLSSPSVTSQLDNTTKNTYDAPLEEDSKMLLQPEARPMSQAQLVNEVKGIYAGLAMVEKKCVEIDQQQSETTNKLSNEQWNELIEAHRKVLRDHDDFFSRSGRPTASPALRRLPTKKLPQQEIYGRTSVRTQLSLKLQGHSHTALADTGAQENVMSAALAKKLHLDVQTDHLTTHSFENAVGKRMKVAGHATVDCRFSDEPHKPISMKFWILEKVVVPLIVGRRFLEETSCLTRFRYRLQRMNVFRNLSPRILHMEVPRLRLQCRVGDQLILANPDTGSDLDLMSASYFQQSNFRLQKLEHSLQSVEFADGSTARLSGFVRVPFAMGSGEQPIQLRDFYVLDGLTTDILLGNATLEDFDAFNAYQEDFFELDEFDVRCDLHYIRWVWRSGSEEFLESPFEDFEFMVPSTVSDSETRYAQYLRYQDDREARRRSRTEEDIAKRPPSQRQTALDSEQQLQRSYTERRDAFIARYRAAVAAATGTAGP</sequence>
<keyword evidence="1" id="KW-0064">Aspartyl protease</keyword>
<evidence type="ECO:0008006" key="5">
    <source>
        <dbReference type="Google" id="ProtNLM"/>
    </source>
</evidence>
<evidence type="ECO:0000256" key="1">
    <source>
        <dbReference type="ARBA" id="ARBA00022750"/>
    </source>
</evidence>
<feature type="compositionally biased region" description="Polar residues" evidence="2">
    <location>
        <begin position="531"/>
        <end position="545"/>
    </location>
</feature>
<dbReference type="GO" id="GO:0004190">
    <property type="term" value="F:aspartic-type endopeptidase activity"/>
    <property type="evidence" value="ECO:0007669"/>
    <property type="project" value="UniProtKB-KW"/>
</dbReference>
<gene>
    <name evidence="3" type="ORF">LTR25_007869</name>
</gene>
<comment type="caution">
    <text evidence="3">The sequence shown here is derived from an EMBL/GenBank/DDBJ whole genome shotgun (WGS) entry which is preliminary data.</text>
</comment>
<reference evidence="3 4" key="1">
    <citation type="submission" date="2023-06" db="EMBL/GenBank/DDBJ databases">
        <title>Black Yeasts Isolated from many extreme environments.</title>
        <authorList>
            <person name="Coleine C."/>
            <person name="Stajich J.E."/>
            <person name="Selbmann L."/>
        </authorList>
    </citation>
    <scope>NUCLEOTIDE SEQUENCE [LARGE SCALE GENOMIC DNA]</scope>
    <source>
        <strain evidence="3 4">CCFEE 5887</strain>
    </source>
</reference>
<dbReference type="PROSITE" id="PS00141">
    <property type="entry name" value="ASP_PROTEASE"/>
    <property type="match status" value="1"/>
</dbReference>
<keyword evidence="1" id="KW-0378">Hydrolase</keyword>
<accession>A0AAV9PZM6</accession>
<dbReference type="AlphaFoldDB" id="A0AAV9PZM6"/>
<feature type="compositionally biased region" description="Polar residues" evidence="2">
    <location>
        <begin position="87"/>
        <end position="103"/>
    </location>
</feature>
<proteinExistence type="predicted"/>
<dbReference type="SUPFAM" id="SSF50630">
    <property type="entry name" value="Acid proteases"/>
    <property type="match status" value="1"/>
</dbReference>
<evidence type="ECO:0000313" key="4">
    <source>
        <dbReference type="Proteomes" id="UP001345827"/>
    </source>
</evidence>
<dbReference type="CDD" id="cd00303">
    <property type="entry name" value="retropepsin_like"/>
    <property type="match status" value="2"/>
</dbReference>
<feature type="region of interest" description="Disordered" evidence="2">
    <location>
        <begin position="60"/>
        <end position="103"/>
    </location>
</feature>
<dbReference type="InterPro" id="IPR021109">
    <property type="entry name" value="Peptidase_aspartic_dom_sf"/>
</dbReference>
<dbReference type="Pfam" id="PF13975">
    <property type="entry name" value="gag-asp_proteas"/>
    <property type="match status" value="1"/>
</dbReference>
<feature type="compositionally biased region" description="Basic and acidic residues" evidence="2">
    <location>
        <begin position="513"/>
        <end position="527"/>
    </location>
</feature>